<dbReference type="InterPro" id="IPR052336">
    <property type="entry name" value="MlaD_Phospholipid_Transporter"/>
</dbReference>
<dbReference type="RefSeq" id="WP_344735262.1">
    <property type="nucleotide sequence ID" value="NZ_BAAAZH010000032.1"/>
</dbReference>
<evidence type="ECO:0000313" key="4">
    <source>
        <dbReference type="Proteomes" id="UP001501495"/>
    </source>
</evidence>
<dbReference type="PANTHER" id="PTHR33371:SF19">
    <property type="entry name" value="MCE-FAMILY PROTEIN MCE4A"/>
    <property type="match status" value="1"/>
</dbReference>
<name>A0ABP7XZI2_9ACTN</name>
<evidence type="ECO:0000313" key="3">
    <source>
        <dbReference type="EMBL" id="GAA4128392.1"/>
    </source>
</evidence>
<reference evidence="4" key="1">
    <citation type="journal article" date="2019" name="Int. J. Syst. Evol. Microbiol.">
        <title>The Global Catalogue of Microorganisms (GCM) 10K type strain sequencing project: providing services to taxonomists for standard genome sequencing and annotation.</title>
        <authorList>
            <consortium name="The Broad Institute Genomics Platform"/>
            <consortium name="The Broad Institute Genome Sequencing Center for Infectious Disease"/>
            <person name="Wu L."/>
            <person name="Ma J."/>
        </authorList>
    </citation>
    <scope>NUCLEOTIDE SEQUENCE [LARGE SCALE GENOMIC DNA]</scope>
    <source>
        <strain evidence="4">JCM 16703</strain>
    </source>
</reference>
<keyword evidence="4" id="KW-1185">Reference proteome</keyword>
<accession>A0ABP7XZI2</accession>
<evidence type="ECO:0000259" key="2">
    <source>
        <dbReference type="Pfam" id="PF11887"/>
    </source>
</evidence>
<dbReference type="InterPro" id="IPR024516">
    <property type="entry name" value="Mce_C"/>
</dbReference>
<dbReference type="PANTHER" id="PTHR33371">
    <property type="entry name" value="INTERMEMBRANE PHOSPHOLIPID TRANSPORT SYSTEM BINDING PROTEIN MLAD-RELATED"/>
    <property type="match status" value="1"/>
</dbReference>
<dbReference type="InterPro" id="IPR005693">
    <property type="entry name" value="Mce"/>
</dbReference>
<comment type="caution">
    <text evidence="3">The sequence shown here is derived from an EMBL/GenBank/DDBJ whole genome shotgun (WGS) entry which is preliminary data.</text>
</comment>
<proteinExistence type="predicted"/>
<evidence type="ECO:0008006" key="5">
    <source>
        <dbReference type="Google" id="ProtNLM"/>
    </source>
</evidence>
<dbReference type="Pfam" id="PF11887">
    <property type="entry name" value="Mce4_CUP1"/>
    <property type="match status" value="1"/>
</dbReference>
<feature type="domain" description="Mammalian cell entry C-terminal" evidence="2">
    <location>
        <begin position="130"/>
        <end position="290"/>
    </location>
</feature>
<gene>
    <name evidence="3" type="ORF">GCM10022215_39840</name>
</gene>
<dbReference type="EMBL" id="BAAAZH010000032">
    <property type="protein sequence ID" value="GAA4128392.1"/>
    <property type="molecule type" value="Genomic_DNA"/>
</dbReference>
<dbReference type="Proteomes" id="UP001501495">
    <property type="component" value="Unassembled WGS sequence"/>
</dbReference>
<feature type="domain" description="Mce/MlaD" evidence="1">
    <location>
        <begin position="40"/>
        <end position="123"/>
    </location>
</feature>
<sequence>MARRRRIDDAGRGALTLLVVALLLGAAYLRSSGAIGGDPEVSALVRNAGGALGPGSDVKLRGVIIGRVTSVERASGSAAEVDPDAQVQVRMTIDPADLGGVPSDVVARVLPASVFGTTYVDLVTHGTPSGTALRSGAVIPPDSTQGTLELQQALDDIDRLVKALGPAQLASAIGAAATALDGRGAELGRTIDQLDSYLGKLEPRLPTLRDDVRELADSLDIVRRIAPDVLDATDDSLVALRTIATHEAELVAVITRGTKLSVDTGDLLQANGAQLARFFDDVARILDAVDDNRESAITGAIATNISLGSLLPPIVRDGFADVDAVLRFSAPPYYTAADRPTYGGGR</sequence>
<dbReference type="InterPro" id="IPR003399">
    <property type="entry name" value="Mce/MlaD"/>
</dbReference>
<protein>
    <recommendedName>
        <fullName evidence="5">MCE family protein</fullName>
    </recommendedName>
</protein>
<dbReference type="NCBIfam" id="TIGR00996">
    <property type="entry name" value="Mtu_fam_mce"/>
    <property type="match status" value="1"/>
</dbReference>
<evidence type="ECO:0000259" key="1">
    <source>
        <dbReference type="Pfam" id="PF02470"/>
    </source>
</evidence>
<organism evidence="3 4">
    <name type="scientific">Nocardioides fonticola</name>
    <dbReference type="NCBI Taxonomy" id="450363"/>
    <lineage>
        <taxon>Bacteria</taxon>
        <taxon>Bacillati</taxon>
        <taxon>Actinomycetota</taxon>
        <taxon>Actinomycetes</taxon>
        <taxon>Propionibacteriales</taxon>
        <taxon>Nocardioidaceae</taxon>
        <taxon>Nocardioides</taxon>
    </lineage>
</organism>
<dbReference type="Pfam" id="PF02470">
    <property type="entry name" value="MlaD"/>
    <property type="match status" value="1"/>
</dbReference>